<evidence type="ECO:0000256" key="11">
    <source>
        <dbReference type="ARBA" id="ARBA00023136"/>
    </source>
</evidence>
<evidence type="ECO:0000256" key="10">
    <source>
        <dbReference type="ARBA" id="ARBA00022989"/>
    </source>
</evidence>
<dbReference type="Proteomes" id="UP000327013">
    <property type="component" value="Chromosome 7"/>
</dbReference>
<evidence type="ECO:0000256" key="9">
    <source>
        <dbReference type="ARBA" id="ARBA00022840"/>
    </source>
</evidence>
<proteinExistence type="inferred from homology"/>
<reference evidence="17 18" key="1">
    <citation type="submission" date="2019-06" db="EMBL/GenBank/DDBJ databases">
        <title>A chromosomal-level reference genome of Carpinus fangiana (Coryloideae, Betulaceae).</title>
        <authorList>
            <person name="Yang X."/>
            <person name="Wang Z."/>
            <person name="Zhang L."/>
            <person name="Hao G."/>
            <person name="Liu J."/>
            <person name="Yang Y."/>
        </authorList>
    </citation>
    <scope>NUCLEOTIDE SEQUENCE [LARGE SCALE GENOMIC DNA]</scope>
    <source>
        <strain evidence="17">Cfa_2016G</strain>
        <tissue evidence="17">Leaf</tissue>
    </source>
</reference>
<protein>
    <recommendedName>
        <fullName evidence="2">non-specific serine/threonine protein kinase</fullName>
        <ecNumber evidence="2">2.7.11.1</ecNumber>
    </recommendedName>
</protein>
<dbReference type="Pfam" id="PF00069">
    <property type="entry name" value="Pkinase"/>
    <property type="match status" value="1"/>
</dbReference>
<evidence type="ECO:0000256" key="5">
    <source>
        <dbReference type="ARBA" id="ARBA00022679"/>
    </source>
</evidence>
<dbReference type="InterPro" id="IPR008271">
    <property type="entry name" value="Ser/Thr_kinase_AS"/>
</dbReference>
<keyword evidence="10" id="KW-1133">Transmembrane helix</keyword>
<dbReference type="FunFam" id="1.10.510.10:FF:000035">
    <property type="entry name" value="Putative receptor-like serine/threonine-protein kinase"/>
    <property type="match status" value="1"/>
</dbReference>
<accession>A0A5N6RKU3</accession>
<evidence type="ECO:0000313" key="18">
    <source>
        <dbReference type="Proteomes" id="UP000327013"/>
    </source>
</evidence>
<evidence type="ECO:0000256" key="8">
    <source>
        <dbReference type="ARBA" id="ARBA00022777"/>
    </source>
</evidence>
<dbReference type="Gene3D" id="3.30.200.20">
    <property type="entry name" value="Phosphorylase Kinase, domain 1"/>
    <property type="match status" value="1"/>
</dbReference>
<feature type="binding site" evidence="14">
    <location>
        <position position="111"/>
    </location>
    <ligand>
        <name>ATP</name>
        <dbReference type="ChEBI" id="CHEBI:30616"/>
    </ligand>
</feature>
<dbReference type="InterPro" id="IPR050823">
    <property type="entry name" value="Plant_Ser_Thr_Prot_Kinase"/>
</dbReference>
<evidence type="ECO:0000256" key="7">
    <source>
        <dbReference type="ARBA" id="ARBA00022741"/>
    </source>
</evidence>
<keyword evidence="4" id="KW-0597">Phosphoprotein</keyword>
<evidence type="ECO:0000256" key="4">
    <source>
        <dbReference type="ARBA" id="ARBA00022553"/>
    </source>
</evidence>
<dbReference type="GO" id="GO:0016020">
    <property type="term" value="C:membrane"/>
    <property type="evidence" value="ECO:0007669"/>
    <property type="project" value="UniProtKB-SubCell"/>
</dbReference>
<keyword evidence="6" id="KW-0812">Transmembrane</keyword>
<dbReference type="PROSITE" id="PS00107">
    <property type="entry name" value="PROTEIN_KINASE_ATP"/>
    <property type="match status" value="1"/>
</dbReference>
<evidence type="ECO:0000256" key="14">
    <source>
        <dbReference type="PROSITE-ProRule" id="PRU10141"/>
    </source>
</evidence>
<dbReference type="PROSITE" id="PS50011">
    <property type="entry name" value="PROTEIN_KINASE_DOM"/>
    <property type="match status" value="1"/>
</dbReference>
<sequence length="378" mass="41539">MGACISSRIKAVTPHTGLNSKNVSRDGNYFSNSSSKFSSASVPLTPRSEGEILDISNLKNYSFSELKMATRNFRPDSVLGEGGFGSVFKGWIDEHSLTATRPGTGIVIAVKRLNQEGHQGHKEWLARIASLNQRNSVIKGWGSHFQSLSWSLRMKIALDAAKGLAFLHNAESQVIYRDFKTSNILLDSDYNAKLSDFGLARDGPKCGKSHVSTRVLGTYGYAAPEYLATGHLAAKSDVYSFGVVLLEILSGLRVIDKNRPSGRQNLVEWAKPYLNKKQKIFHVVDTRLDGQYSLDRAQKAAYLALQCIAVEAKNRPNMDEVVTALEELQDTPKSNENEPHVNAHSLSNGIPAVSCIDTVKEDSKFTVYPRPSATLVHA</sequence>
<keyword evidence="11" id="KW-0472">Membrane</keyword>
<evidence type="ECO:0000256" key="13">
    <source>
        <dbReference type="ARBA" id="ARBA00048679"/>
    </source>
</evidence>
<evidence type="ECO:0000256" key="2">
    <source>
        <dbReference type="ARBA" id="ARBA00012513"/>
    </source>
</evidence>
<comment type="catalytic activity">
    <reaction evidence="13">
        <text>L-seryl-[protein] + ATP = O-phospho-L-seryl-[protein] + ADP + H(+)</text>
        <dbReference type="Rhea" id="RHEA:17989"/>
        <dbReference type="Rhea" id="RHEA-COMP:9863"/>
        <dbReference type="Rhea" id="RHEA-COMP:11604"/>
        <dbReference type="ChEBI" id="CHEBI:15378"/>
        <dbReference type="ChEBI" id="CHEBI:29999"/>
        <dbReference type="ChEBI" id="CHEBI:30616"/>
        <dbReference type="ChEBI" id="CHEBI:83421"/>
        <dbReference type="ChEBI" id="CHEBI:456216"/>
        <dbReference type="EC" id="2.7.11.1"/>
    </reaction>
</comment>
<keyword evidence="9 14" id="KW-0067">ATP-binding</keyword>
<keyword evidence="8" id="KW-0418">Kinase</keyword>
<organism evidence="17 18">
    <name type="scientific">Carpinus fangiana</name>
    <dbReference type="NCBI Taxonomy" id="176857"/>
    <lineage>
        <taxon>Eukaryota</taxon>
        <taxon>Viridiplantae</taxon>
        <taxon>Streptophyta</taxon>
        <taxon>Embryophyta</taxon>
        <taxon>Tracheophyta</taxon>
        <taxon>Spermatophyta</taxon>
        <taxon>Magnoliopsida</taxon>
        <taxon>eudicotyledons</taxon>
        <taxon>Gunneridae</taxon>
        <taxon>Pentapetalae</taxon>
        <taxon>rosids</taxon>
        <taxon>fabids</taxon>
        <taxon>Fagales</taxon>
        <taxon>Betulaceae</taxon>
        <taxon>Carpinus</taxon>
    </lineage>
</organism>
<comment type="catalytic activity">
    <reaction evidence="12">
        <text>L-threonyl-[protein] + ATP = O-phospho-L-threonyl-[protein] + ADP + H(+)</text>
        <dbReference type="Rhea" id="RHEA:46608"/>
        <dbReference type="Rhea" id="RHEA-COMP:11060"/>
        <dbReference type="Rhea" id="RHEA-COMP:11605"/>
        <dbReference type="ChEBI" id="CHEBI:15378"/>
        <dbReference type="ChEBI" id="CHEBI:30013"/>
        <dbReference type="ChEBI" id="CHEBI:30616"/>
        <dbReference type="ChEBI" id="CHEBI:61977"/>
        <dbReference type="ChEBI" id="CHEBI:456216"/>
        <dbReference type="EC" id="2.7.11.1"/>
    </reaction>
</comment>
<dbReference type="AlphaFoldDB" id="A0A5N6RKU3"/>
<name>A0A5N6RKU3_9ROSI</name>
<gene>
    <name evidence="17" type="ORF">FH972_017370</name>
</gene>
<dbReference type="InterPro" id="IPR000719">
    <property type="entry name" value="Prot_kinase_dom"/>
</dbReference>
<dbReference type="PANTHER" id="PTHR45621">
    <property type="entry name" value="OS01G0588500 PROTEIN-RELATED"/>
    <property type="match status" value="1"/>
</dbReference>
<dbReference type="PROSITE" id="PS00108">
    <property type="entry name" value="PROTEIN_KINASE_ST"/>
    <property type="match status" value="1"/>
</dbReference>
<dbReference type="EC" id="2.7.11.1" evidence="2"/>
<dbReference type="GO" id="GO:0004674">
    <property type="term" value="F:protein serine/threonine kinase activity"/>
    <property type="evidence" value="ECO:0007669"/>
    <property type="project" value="UniProtKB-KW"/>
</dbReference>
<dbReference type="InterPro" id="IPR017441">
    <property type="entry name" value="Protein_kinase_ATP_BS"/>
</dbReference>
<evidence type="ECO:0000259" key="16">
    <source>
        <dbReference type="PROSITE" id="PS50011"/>
    </source>
</evidence>
<dbReference type="EMBL" id="CM017327">
    <property type="protein sequence ID" value="KAE8099385.1"/>
    <property type="molecule type" value="Genomic_DNA"/>
</dbReference>
<comment type="subcellular location">
    <subcellularLocation>
        <location evidence="1">Membrane</location>
        <topology evidence="1">Single-pass membrane protein</topology>
    </subcellularLocation>
</comment>
<keyword evidence="3 15" id="KW-0723">Serine/threonine-protein kinase</keyword>
<evidence type="ECO:0000256" key="1">
    <source>
        <dbReference type="ARBA" id="ARBA00004167"/>
    </source>
</evidence>
<keyword evidence="18" id="KW-1185">Reference proteome</keyword>
<evidence type="ECO:0000256" key="15">
    <source>
        <dbReference type="RuleBase" id="RU000304"/>
    </source>
</evidence>
<feature type="domain" description="Protein kinase" evidence="16">
    <location>
        <begin position="73"/>
        <end position="328"/>
    </location>
</feature>
<dbReference type="SUPFAM" id="SSF56112">
    <property type="entry name" value="Protein kinase-like (PK-like)"/>
    <property type="match status" value="1"/>
</dbReference>
<comment type="similarity">
    <text evidence="15">Belongs to the protein kinase superfamily.</text>
</comment>
<dbReference type="Gene3D" id="1.10.510.10">
    <property type="entry name" value="Transferase(Phosphotransferase) domain 1"/>
    <property type="match status" value="1"/>
</dbReference>
<dbReference type="InterPro" id="IPR011009">
    <property type="entry name" value="Kinase-like_dom_sf"/>
</dbReference>
<dbReference type="OrthoDB" id="4062651at2759"/>
<evidence type="ECO:0000256" key="6">
    <source>
        <dbReference type="ARBA" id="ARBA00022692"/>
    </source>
</evidence>
<keyword evidence="5" id="KW-0808">Transferase</keyword>
<evidence type="ECO:0000313" key="17">
    <source>
        <dbReference type="EMBL" id="KAE8099385.1"/>
    </source>
</evidence>
<evidence type="ECO:0000256" key="12">
    <source>
        <dbReference type="ARBA" id="ARBA00047899"/>
    </source>
</evidence>
<keyword evidence="7 14" id="KW-0547">Nucleotide-binding</keyword>
<evidence type="ECO:0000256" key="3">
    <source>
        <dbReference type="ARBA" id="ARBA00022527"/>
    </source>
</evidence>
<dbReference type="GO" id="GO:0005524">
    <property type="term" value="F:ATP binding"/>
    <property type="evidence" value="ECO:0007669"/>
    <property type="project" value="UniProtKB-UniRule"/>
</dbReference>